<name>A0A3S2Y0Z3_9PROT</name>
<dbReference type="Proteomes" id="UP000287447">
    <property type="component" value="Unassembled WGS sequence"/>
</dbReference>
<reference evidence="3" key="1">
    <citation type="submission" date="2019-01" db="EMBL/GenBank/DDBJ databases">
        <title>Gri0909 isolated from a small marine red alga.</title>
        <authorList>
            <person name="Kim J."/>
            <person name="Jeong S.E."/>
            <person name="Jeon C.O."/>
        </authorList>
    </citation>
    <scope>NUCLEOTIDE SEQUENCE [LARGE SCALE GENOMIC DNA]</scope>
    <source>
        <strain evidence="3">Gri0909</strain>
    </source>
</reference>
<sequence length="104" mass="11395">MNKEQVELELRLLIDEVTKGHEKLLAGEDFGLQGINRRIEAACQAALALPNEEVVEMHPLMQELRTQLQDFSANLNEAMDRAGMSDAPASTEETPDGSDDKTGG</sequence>
<evidence type="ECO:0000313" key="3">
    <source>
        <dbReference type="Proteomes" id="UP000287447"/>
    </source>
</evidence>
<evidence type="ECO:0000313" key="2">
    <source>
        <dbReference type="EMBL" id="RVU34642.1"/>
    </source>
</evidence>
<dbReference type="AlphaFoldDB" id="A0A3S2Y0Z3"/>
<keyword evidence="3" id="KW-1185">Reference proteome</keyword>
<comment type="caution">
    <text evidence="2">The sequence shown here is derived from an EMBL/GenBank/DDBJ whole genome shotgun (WGS) entry which is preliminary data.</text>
</comment>
<dbReference type="OrthoDB" id="7366211at2"/>
<accession>A0A3S2Y0Z3</accession>
<proteinExistence type="predicted"/>
<dbReference type="RefSeq" id="WP_127766656.1">
    <property type="nucleotide sequence ID" value="NZ_SADE01000003.1"/>
</dbReference>
<evidence type="ECO:0000256" key="1">
    <source>
        <dbReference type="SAM" id="MobiDB-lite"/>
    </source>
</evidence>
<gene>
    <name evidence="2" type="ORF">EOI86_17445</name>
</gene>
<dbReference type="EMBL" id="SADE01000003">
    <property type="protein sequence ID" value="RVU34642.1"/>
    <property type="molecule type" value="Genomic_DNA"/>
</dbReference>
<organism evidence="2 3">
    <name type="scientific">Hwanghaeella grinnelliae</name>
    <dbReference type="NCBI Taxonomy" id="2500179"/>
    <lineage>
        <taxon>Bacteria</taxon>
        <taxon>Pseudomonadati</taxon>
        <taxon>Pseudomonadota</taxon>
        <taxon>Alphaproteobacteria</taxon>
        <taxon>Rhodospirillales</taxon>
        <taxon>Rhodospirillaceae</taxon>
        <taxon>Hwanghaeella</taxon>
    </lineage>
</organism>
<feature type="region of interest" description="Disordered" evidence="1">
    <location>
        <begin position="75"/>
        <end position="104"/>
    </location>
</feature>
<protein>
    <submittedName>
        <fullName evidence="2">Uncharacterized protein</fullName>
    </submittedName>
</protein>